<comment type="caution">
    <text evidence="2">The sequence shown here is derived from an EMBL/GenBank/DDBJ whole genome shotgun (WGS) entry which is preliminary data.</text>
</comment>
<dbReference type="Gene3D" id="1.20.1250.20">
    <property type="entry name" value="MFS general substrate transporter like domains"/>
    <property type="match status" value="1"/>
</dbReference>
<gene>
    <name evidence="2" type="ORF">A3Q56_03063</name>
</gene>
<dbReference type="PANTHER" id="PTHR11360:SF251">
    <property type="entry name" value="MAJOR FACILITATOR SUPERFAMILY (MFS) PROFILE DOMAIN-CONTAINING PROTEIN"/>
    <property type="match status" value="1"/>
</dbReference>
<evidence type="ECO:0000313" key="2">
    <source>
        <dbReference type="EMBL" id="OAF69187.1"/>
    </source>
</evidence>
<feature type="transmembrane region" description="Helical" evidence="1">
    <location>
        <begin position="282"/>
        <end position="301"/>
    </location>
</feature>
<keyword evidence="1" id="KW-0812">Transmembrane</keyword>
<protein>
    <recommendedName>
        <fullName evidence="4">Major facilitator superfamily (MFS) profile domain-containing protein</fullName>
    </recommendedName>
</protein>
<dbReference type="InterPro" id="IPR050327">
    <property type="entry name" value="Proton-linked_MCT"/>
</dbReference>
<dbReference type="SUPFAM" id="SSF103473">
    <property type="entry name" value="MFS general substrate transporter"/>
    <property type="match status" value="1"/>
</dbReference>
<keyword evidence="3" id="KW-1185">Reference proteome</keyword>
<sequence>MNTRLHQCLVCFASFLCNGLVFGMINTFGIVYDTLVGRDNGKVASLKTSIVGGLPNALLFLSSAVAGMLIQTIGIRKTSAIGITLCVLALVISSFTSNSIVMLYITIGIMLGIGSSFVYIPAMSILLYHFDENFGSINGIVTTGAAIFTIVFSVSIRPIIKTFGLGYVFMIQAALYSLLYIGVFVWTKPASYGSLDNEEKHLIKRKVSMKELWNIKAYRFWLASFLVLRIGYGTAYLYLVRFTVEQKVPYNGDHLIMAIGFGSIVGRLIFGKISDSRHISRIVLHQIAVYIYGVLLVLIPIGIKNKYAMYVISSSLGITTGIVNSLIVPICNDILGPSRASRGMSVAMSLMGIPIMLGPVVSGVIRDITGTYTTVFNINAIWAVIAAFMTLGAFYTFLQTKITQDTDSLSSSKYSN</sequence>
<dbReference type="GO" id="GO:0022857">
    <property type="term" value="F:transmembrane transporter activity"/>
    <property type="evidence" value="ECO:0007669"/>
    <property type="project" value="InterPro"/>
</dbReference>
<accession>A0A177B4G4</accession>
<dbReference type="EMBL" id="LWCA01000322">
    <property type="protein sequence ID" value="OAF69187.1"/>
    <property type="molecule type" value="Genomic_DNA"/>
</dbReference>
<evidence type="ECO:0008006" key="4">
    <source>
        <dbReference type="Google" id="ProtNLM"/>
    </source>
</evidence>
<feature type="transmembrane region" description="Helical" evidence="1">
    <location>
        <begin position="140"/>
        <end position="160"/>
    </location>
</feature>
<feature type="transmembrane region" description="Helical" evidence="1">
    <location>
        <begin position="218"/>
        <end position="239"/>
    </location>
</feature>
<feature type="transmembrane region" description="Helical" evidence="1">
    <location>
        <begin position="77"/>
        <end position="95"/>
    </location>
</feature>
<feature type="transmembrane region" description="Helical" evidence="1">
    <location>
        <begin position="166"/>
        <end position="186"/>
    </location>
</feature>
<reference evidence="2 3" key="1">
    <citation type="submission" date="2016-04" db="EMBL/GenBank/DDBJ databases">
        <title>The genome of Intoshia linei affirms orthonectids as highly simplified spiralians.</title>
        <authorList>
            <person name="Mikhailov K.V."/>
            <person name="Slusarev G.S."/>
            <person name="Nikitin M.A."/>
            <person name="Logacheva M.D."/>
            <person name="Penin A."/>
            <person name="Aleoshin V."/>
            <person name="Panchin Y.V."/>
        </authorList>
    </citation>
    <scope>NUCLEOTIDE SEQUENCE [LARGE SCALE GENOMIC DNA]</scope>
    <source>
        <strain evidence="2">Intl2013</strain>
        <tissue evidence="2">Whole animal</tissue>
    </source>
</reference>
<feature type="transmembrane region" description="Helical" evidence="1">
    <location>
        <begin position="254"/>
        <end position="270"/>
    </location>
</feature>
<organism evidence="2 3">
    <name type="scientific">Intoshia linei</name>
    <dbReference type="NCBI Taxonomy" id="1819745"/>
    <lineage>
        <taxon>Eukaryota</taxon>
        <taxon>Metazoa</taxon>
        <taxon>Spiralia</taxon>
        <taxon>Lophotrochozoa</taxon>
        <taxon>Mesozoa</taxon>
        <taxon>Orthonectida</taxon>
        <taxon>Rhopaluridae</taxon>
        <taxon>Intoshia</taxon>
    </lineage>
</organism>
<feature type="transmembrane region" description="Helical" evidence="1">
    <location>
        <begin position="343"/>
        <end position="365"/>
    </location>
</feature>
<evidence type="ECO:0000313" key="3">
    <source>
        <dbReference type="Proteomes" id="UP000078046"/>
    </source>
</evidence>
<dbReference type="InterPro" id="IPR011701">
    <property type="entry name" value="MFS"/>
</dbReference>
<feature type="transmembrane region" description="Helical" evidence="1">
    <location>
        <begin position="50"/>
        <end position="70"/>
    </location>
</feature>
<keyword evidence="1" id="KW-1133">Transmembrane helix</keyword>
<dbReference type="Pfam" id="PF07690">
    <property type="entry name" value="MFS_1"/>
    <property type="match status" value="1"/>
</dbReference>
<feature type="transmembrane region" description="Helical" evidence="1">
    <location>
        <begin position="9"/>
        <end position="30"/>
    </location>
</feature>
<keyword evidence="1" id="KW-0472">Membrane</keyword>
<dbReference type="AlphaFoldDB" id="A0A177B4G4"/>
<feature type="transmembrane region" description="Helical" evidence="1">
    <location>
        <begin position="307"/>
        <end position="331"/>
    </location>
</feature>
<dbReference type="InterPro" id="IPR036259">
    <property type="entry name" value="MFS_trans_sf"/>
</dbReference>
<evidence type="ECO:0000256" key="1">
    <source>
        <dbReference type="SAM" id="Phobius"/>
    </source>
</evidence>
<feature type="transmembrane region" description="Helical" evidence="1">
    <location>
        <begin position="377"/>
        <end position="398"/>
    </location>
</feature>
<feature type="transmembrane region" description="Helical" evidence="1">
    <location>
        <begin position="101"/>
        <end position="128"/>
    </location>
</feature>
<dbReference type="Proteomes" id="UP000078046">
    <property type="component" value="Unassembled WGS sequence"/>
</dbReference>
<dbReference type="PANTHER" id="PTHR11360">
    <property type="entry name" value="MONOCARBOXYLATE TRANSPORTER"/>
    <property type="match status" value="1"/>
</dbReference>
<proteinExistence type="predicted"/>
<name>A0A177B4G4_9BILA</name>
<dbReference type="OrthoDB" id="6499973at2759"/>